<comment type="caution">
    <text evidence="1">The sequence shown here is derived from an EMBL/GenBank/DDBJ whole genome shotgun (WGS) entry which is preliminary data.</text>
</comment>
<gene>
    <name evidence="1" type="ORF">JOQ06_015608</name>
</gene>
<evidence type="ECO:0008006" key="3">
    <source>
        <dbReference type="Google" id="ProtNLM"/>
    </source>
</evidence>
<evidence type="ECO:0000313" key="1">
    <source>
        <dbReference type="EMBL" id="KAJ4927806.1"/>
    </source>
</evidence>
<proteinExistence type="predicted"/>
<feature type="non-terminal residue" evidence="1">
    <location>
        <position position="1"/>
    </location>
</feature>
<accession>A0AAD6FAS1</accession>
<evidence type="ECO:0000313" key="2">
    <source>
        <dbReference type="Proteomes" id="UP001219934"/>
    </source>
</evidence>
<dbReference type="AlphaFoldDB" id="A0AAD6FAS1"/>
<dbReference type="EMBL" id="JAPTMU010000018">
    <property type="protein sequence ID" value="KAJ4927806.1"/>
    <property type="molecule type" value="Genomic_DNA"/>
</dbReference>
<reference evidence="1" key="1">
    <citation type="submission" date="2022-11" db="EMBL/GenBank/DDBJ databases">
        <title>Chromosome-level genome of Pogonophryne albipinna.</title>
        <authorList>
            <person name="Jo E."/>
        </authorList>
    </citation>
    <scope>NUCLEOTIDE SEQUENCE</scope>
    <source>
        <strain evidence="1">SGF0006</strain>
        <tissue evidence="1">Muscle</tissue>
    </source>
</reference>
<dbReference type="Proteomes" id="UP001219934">
    <property type="component" value="Unassembled WGS sequence"/>
</dbReference>
<sequence length="99" mass="11727">RRVIYSFMRWHIRETVVCARLRSELHTAGNLRIHMRIHSGKPPYGCTLWQEFWQEGDDRAACPQPHGREAIHLCFTQLSCFYKHPCQRRSPPTARSNHT</sequence>
<organism evidence="1 2">
    <name type="scientific">Pogonophryne albipinna</name>
    <dbReference type="NCBI Taxonomy" id="1090488"/>
    <lineage>
        <taxon>Eukaryota</taxon>
        <taxon>Metazoa</taxon>
        <taxon>Chordata</taxon>
        <taxon>Craniata</taxon>
        <taxon>Vertebrata</taxon>
        <taxon>Euteleostomi</taxon>
        <taxon>Actinopterygii</taxon>
        <taxon>Neopterygii</taxon>
        <taxon>Teleostei</taxon>
        <taxon>Neoteleostei</taxon>
        <taxon>Acanthomorphata</taxon>
        <taxon>Eupercaria</taxon>
        <taxon>Perciformes</taxon>
        <taxon>Notothenioidei</taxon>
        <taxon>Pogonophryne</taxon>
    </lineage>
</organism>
<keyword evidence="2" id="KW-1185">Reference proteome</keyword>
<protein>
    <recommendedName>
        <fullName evidence="3">C2H2-type domain-containing protein</fullName>
    </recommendedName>
</protein>
<name>A0AAD6FAS1_9TELE</name>